<dbReference type="STRING" id="1548547.BA177_03770"/>
<name>A0A193LD87_9GAMM</name>
<evidence type="ECO:0000313" key="1">
    <source>
        <dbReference type="EMBL" id="ANO50443.1"/>
    </source>
</evidence>
<protein>
    <submittedName>
        <fullName evidence="1">Uncharacterized protein</fullName>
    </submittedName>
</protein>
<keyword evidence="2" id="KW-1185">Reference proteome</keyword>
<organism evidence="1 2">
    <name type="scientific">Woeseia oceani</name>
    <dbReference type="NCBI Taxonomy" id="1548547"/>
    <lineage>
        <taxon>Bacteria</taxon>
        <taxon>Pseudomonadati</taxon>
        <taxon>Pseudomonadota</taxon>
        <taxon>Gammaproteobacteria</taxon>
        <taxon>Woeseiales</taxon>
        <taxon>Woeseiaceae</taxon>
        <taxon>Woeseia</taxon>
    </lineage>
</organism>
<dbReference type="KEGG" id="woc:BA177_03770"/>
<evidence type="ECO:0000313" key="2">
    <source>
        <dbReference type="Proteomes" id="UP000092695"/>
    </source>
</evidence>
<accession>A0A193LD87</accession>
<dbReference type="AlphaFoldDB" id="A0A193LD87"/>
<sequence>MIAFDRDPCEQLKSIKTSINKNQMSKNQTPGPLDGPSTPYIAYLRALSSGAVVPELDWAIVNKNYYLADSRIDRPAQEQAVRAALKAYDARPGEDTDKAVYDSLARQKWRASLFSEQRIHTLAEGLAVNASTISRLREIADETPHRIVFVNAVIWLLALSRDQDEEFRRIAGFDPDLTDAIWYVCEQSGATQVQANALHFSLAKAGSFEAQQWLCNQLDSDPSDEVRASILRFAYSDTSPESIELYGEPNPEFAPALINFVKKTKLLEELRAESIDDALCRAALTILAEGVCGSLTNGIELSHFKRTIAVDELLSLTIGHLKGRALSLDELFDLAWIYDCVFEEIDRWLSQDPDARFDEGDLVAGRREHRDLAKQIRSVYKSPENKERLEAAVKSGGIDGSNAKCTLDRIYGVQPGTPYEDFDERLNLLQDGLARGAAQRNVPLAGFEAMIEATNGDAGSVARAIAWCEDYLACMGGFGKNLNAGAQSVLQRALPLLRSRPGLGKELIRTGLISTTHCHMAMMVLRSYPMDYWPEDIERSLRSALTRSEIDAEMFRGTIESLVAYRAEKQR</sequence>
<dbReference type="EMBL" id="CP016268">
    <property type="protein sequence ID" value="ANO50443.1"/>
    <property type="molecule type" value="Genomic_DNA"/>
</dbReference>
<gene>
    <name evidence="1" type="ORF">BA177_03770</name>
</gene>
<dbReference type="Proteomes" id="UP000092695">
    <property type="component" value="Chromosome"/>
</dbReference>
<proteinExistence type="predicted"/>
<reference evidence="1 2" key="1">
    <citation type="submission" date="2016-06" db="EMBL/GenBank/DDBJ databases">
        <title>Complete genome sequence of a deep-branching marine Gamma Proteobacterium Woeseia oceani type strain XK5.</title>
        <authorList>
            <person name="Mu D."/>
            <person name="Du Z."/>
        </authorList>
    </citation>
    <scope>NUCLEOTIDE SEQUENCE [LARGE SCALE GENOMIC DNA]</scope>
    <source>
        <strain evidence="1 2">XK5</strain>
    </source>
</reference>